<dbReference type="EMBL" id="AP011476">
    <property type="protein sequence ID" value="BAX25156.1"/>
    <property type="molecule type" value="Genomic_DNA"/>
</dbReference>
<reference evidence="2" key="1">
    <citation type="submission" date="2009-05" db="EMBL/GenBank/DDBJ databases">
        <title>Oryza sativa Japonica Group genomic DNA, chromosome 6, BAC clone:KMK0024M20, cultivar:Khau Mac Kho.</title>
        <authorList>
            <person name="Matsumoto T."/>
            <person name="Wu J."/>
            <person name="Kanamori H."/>
        </authorList>
    </citation>
    <scope>NUCLEOTIDE SEQUENCE</scope>
    <source>
        <strain evidence="2">IRGC 102118</strain>
    </source>
</reference>
<gene>
    <name evidence="2" type="primary">OG_ABa0048N23.6</name>
</gene>
<evidence type="ECO:0000256" key="1">
    <source>
        <dbReference type="SAM" id="MobiDB-lite"/>
    </source>
</evidence>
<proteinExistence type="predicted"/>
<accession>A0A1V1H6S4</accession>
<sequence>MGRSCGILPPPSLIYSLDHPIHHHSSIVIISITLSRHRLHRSPSLQQFRPVAHELDATRWPPRARGSQIRPPQARSQPDSTGRREREEGGLEKDTQIWTLEGRRHLRHHHLSPLFLALVGIVLLTGHRHRLLHELRQAGSDSDSFKAPNQVASNSWPLDPSAMNSGKFYFV</sequence>
<feature type="region of interest" description="Disordered" evidence="1">
    <location>
        <begin position="56"/>
        <end position="92"/>
    </location>
</feature>
<evidence type="ECO:0000313" key="2">
    <source>
        <dbReference type="EMBL" id="BAX25156.1"/>
    </source>
</evidence>
<name>A0A1V1H6S4_9ORYZ</name>
<dbReference type="AlphaFoldDB" id="A0A1V1H6S4"/>
<organism evidence="2">
    <name type="scientific">Oryza meyeriana var. granulata</name>
    <dbReference type="NCBI Taxonomy" id="110450"/>
    <lineage>
        <taxon>Eukaryota</taxon>
        <taxon>Viridiplantae</taxon>
        <taxon>Streptophyta</taxon>
        <taxon>Embryophyta</taxon>
        <taxon>Tracheophyta</taxon>
        <taxon>Spermatophyta</taxon>
        <taxon>Magnoliopsida</taxon>
        <taxon>Liliopsida</taxon>
        <taxon>Poales</taxon>
        <taxon>Poaceae</taxon>
        <taxon>BOP clade</taxon>
        <taxon>Oryzoideae</taxon>
        <taxon>Oryzeae</taxon>
        <taxon>Oryzinae</taxon>
        <taxon>Oryza</taxon>
        <taxon>Oryza meyeriana</taxon>
    </lineage>
</organism>
<feature type="compositionally biased region" description="Basic and acidic residues" evidence="1">
    <location>
        <begin position="81"/>
        <end position="92"/>
    </location>
</feature>
<feature type="region of interest" description="Disordered" evidence="1">
    <location>
        <begin position="139"/>
        <end position="158"/>
    </location>
</feature>
<protein>
    <submittedName>
        <fullName evidence="2">Uncharacterized protein</fullName>
    </submittedName>
</protein>